<dbReference type="Proteomes" id="UP000663868">
    <property type="component" value="Unassembled WGS sequence"/>
</dbReference>
<feature type="region of interest" description="Disordered" evidence="1">
    <location>
        <begin position="77"/>
        <end position="106"/>
    </location>
</feature>
<organism evidence="3 4">
    <name type="scientific">Adineta steineri</name>
    <dbReference type="NCBI Taxonomy" id="433720"/>
    <lineage>
        <taxon>Eukaryota</taxon>
        <taxon>Metazoa</taxon>
        <taxon>Spiralia</taxon>
        <taxon>Gnathifera</taxon>
        <taxon>Rotifera</taxon>
        <taxon>Eurotatoria</taxon>
        <taxon>Bdelloidea</taxon>
        <taxon>Adinetida</taxon>
        <taxon>Adinetidae</taxon>
        <taxon>Adineta</taxon>
    </lineage>
</organism>
<dbReference type="EMBL" id="CAJNOE010000080">
    <property type="protein sequence ID" value="CAF0875635.1"/>
    <property type="molecule type" value="Genomic_DNA"/>
</dbReference>
<proteinExistence type="predicted"/>
<evidence type="ECO:0000313" key="2">
    <source>
        <dbReference type="EMBL" id="CAF0875635.1"/>
    </source>
</evidence>
<dbReference type="AlphaFoldDB" id="A0A820GXN3"/>
<evidence type="ECO:0000256" key="1">
    <source>
        <dbReference type="SAM" id="MobiDB-lite"/>
    </source>
</evidence>
<evidence type="ECO:0000313" key="3">
    <source>
        <dbReference type="EMBL" id="CAF4286643.1"/>
    </source>
</evidence>
<accession>A0A820GXN3</accession>
<reference evidence="3" key="1">
    <citation type="submission" date="2021-02" db="EMBL/GenBank/DDBJ databases">
        <authorList>
            <person name="Nowell W R."/>
        </authorList>
    </citation>
    <scope>NUCLEOTIDE SEQUENCE</scope>
</reference>
<dbReference type="Proteomes" id="UP000663860">
    <property type="component" value="Unassembled WGS sequence"/>
</dbReference>
<comment type="caution">
    <text evidence="3">The sequence shown here is derived from an EMBL/GenBank/DDBJ whole genome shotgun (WGS) entry which is preliminary data.</text>
</comment>
<dbReference type="EMBL" id="CAJOBB010013160">
    <property type="protein sequence ID" value="CAF4286643.1"/>
    <property type="molecule type" value="Genomic_DNA"/>
</dbReference>
<protein>
    <submittedName>
        <fullName evidence="3">Uncharacterized protein</fullName>
    </submittedName>
</protein>
<evidence type="ECO:0000313" key="4">
    <source>
        <dbReference type="Proteomes" id="UP000663868"/>
    </source>
</evidence>
<gene>
    <name evidence="2" type="ORF">IZO911_LOCUS10904</name>
    <name evidence="3" type="ORF">KXQ929_LOCUS44749</name>
</gene>
<name>A0A820GXN3_9BILA</name>
<feature type="compositionally biased region" description="Polar residues" evidence="1">
    <location>
        <begin position="84"/>
        <end position="96"/>
    </location>
</feature>
<sequence length="133" mass="15123">MPIPDQPIFFSNPIIDSSDAQINVAIHPPIHSNQTNTIPNYLNCTPRINMKVSDDQGYQLSQTTTENTDQRVLSIESSNEREQLTNLQEQDSSVNKYGQKRTHPDEECDYSLGLPFVYASKISKKDDEQLITH</sequence>